<name>A0A0F9RQS6_9ZZZZ</name>
<feature type="compositionally biased region" description="Basic residues" evidence="1">
    <location>
        <begin position="41"/>
        <end position="53"/>
    </location>
</feature>
<organism evidence="2">
    <name type="scientific">marine sediment metagenome</name>
    <dbReference type="NCBI Taxonomy" id="412755"/>
    <lineage>
        <taxon>unclassified sequences</taxon>
        <taxon>metagenomes</taxon>
        <taxon>ecological metagenomes</taxon>
    </lineage>
</organism>
<feature type="region of interest" description="Disordered" evidence="1">
    <location>
        <begin position="1"/>
        <end position="53"/>
    </location>
</feature>
<dbReference type="AlphaFoldDB" id="A0A0F9RQS6"/>
<reference evidence="2" key="1">
    <citation type="journal article" date="2015" name="Nature">
        <title>Complex archaea that bridge the gap between prokaryotes and eukaryotes.</title>
        <authorList>
            <person name="Spang A."/>
            <person name="Saw J.H."/>
            <person name="Jorgensen S.L."/>
            <person name="Zaremba-Niedzwiedzka K."/>
            <person name="Martijn J."/>
            <person name="Lind A.E."/>
            <person name="van Eijk R."/>
            <person name="Schleper C."/>
            <person name="Guy L."/>
            <person name="Ettema T.J."/>
        </authorList>
    </citation>
    <scope>NUCLEOTIDE SEQUENCE</scope>
</reference>
<gene>
    <name evidence="2" type="ORF">LCGC14_0548110</name>
</gene>
<feature type="compositionally biased region" description="Basic and acidic residues" evidence="1">
    <location>
        <begin position="16"/>
        <end position="35"/>
    </location>
</feature>
<sequence>MGDKYSHLHKKKNPKRTKEEISEDRIKRKKDKEVKQNGNAKKSKRSFKKSAGK</sequence>
<comment type="caution">
    <text evidence="2">The sequence shown here is derived from an EMBL/GenBank/DDBJ whole genome shotgun (WGS) entry which is preliminary data.</text>
</comment>
<dbReference type="EMBL" id="LAZR01000747">
    <property type="protein sequence ID" value="KKN58805.1"/>
    <property type="molecule type" value="Genomic_DNA"/>
</dbReference>
<accession>A0A0F9RQS6</accession>
<proteinExistence type="predicted"/>
<evidence type="ECO:0000256" key="1">
    <source>
        <dbReference type="SAM" id="MobiDB-lite"/>
    </source>
</evidence>
<protein>
    <submittedName>
        <fullName evidence="2">Uncharacterized protein</fullName>
    </submittedName>
</protein>
<evidence type="ECO:0000313" key="2">
    <source>
        <dbReference type="EMBL" id="KKN58805.1"/>
    </source>
</evidence>